<gene>
    <name evidence="2" type="ORF">EI982_05685</name>
</gene>
<dbReference type="CDD" id="cd04182">
    <property type="entry name" value="GT_2_like_f"/>
    <property type="match status" value="1"/>
</dbReference>
<protein>
    <submittedName>
        <fullName evidence="2">Nucleotidyltransferase family protein</fullName>
    </submittedName>
</protein>
<reference evidence="2 3" key="1">
    <citation type="submission" date="2018-12" db="EMBL/GenBank/DDBJ databases">
        <title>Complete genome sequence of Haloplanus rallus MBLA0036.</title>
        <authorList>
            <person name="Nam Y.-d."/>
            <person name="Kang J."/>
            <person name="Chung W.-H."/>
            <person name="Park Y.S."/>
        </authorList>
    </citation>
    <scope>NUCLEOTIDE SEQUENCE [LARGE SCALE GENOMIC DNA]</scope>
    <source>
        <strain evidence="2 3">MBLA0036</strain>
    </source>
</reference>
<evidence type="ECO:0000313" key="3">
    <source>
        <dbReference type="Proteomes" id="UP000428325"/>
    </source>
</evidence>
<keyword evidence="3" id="KW-1185">Reference proteome</keyword>
<proteinExistence type="predicted"/>
<name>A0A6B9FF79_9EURY</name>
<keyword evidence="2" id="KW-0808">Transferase</keyword>
<dbReference type="Gene3D" id="3.90.550.10">
    <property type="entry name" value="Spore Coat Polysaccharide Biosynthesis Protein SpsA, Chain A"/>
    <property type="match status" value="1"/>
</dbReference>
<dbReference type="EMBL" id="CP034345">
    <property type="protein sequence ID" value="QGX94313.1"/>
    <property type="molecule type" value="Genomic_DNA"/>
</dbReference>
<dbReference type="PANTHER" id="PTHR43777:SF1">
    <property type="entry name" value="MOLYBDENUM COFACTOR CYTIDYLYLTRANSFERASE"/>
    <property type="match status" value="1"/>
</dbReference>
<dbReference type="AlphaFoldDB" id="A0A6B9FF79"/>
<dbReference type="OrthoDB" id="28434at2157"/>
<feature type="domain" description="MobA-like NTP transferase" evidence="1">
    <location>
        <begin position="22"/>
        <end position="179"/>
    </location>
</feature>
<dbReference type="InterPro" id="IPR029044">
    <property type="entry name" value="Nucleotide-diphossugar_trans"/>
</dbReference>
<accession>A0A6B9FF79</accession>
<dbReference type="SUPFAM" id="SSF53448">
    <property type="entry name" value="Nucleotide-diphospho-sugar transferases"/>
    <property type="match status" value="1"/>
</dbReference>
<organism evidence="2 3">
    <name type="scientific">Haloplanus rallus</name>
    <dbReference type="NCBI Taxonomy" id="1816183"/>
    <lineage>
        <taxon>Archaea</taxon>
        <taxon>Methanobacteriati</taxon>
        <taxon>Methanobacteriota</taxon>
        <taxon>Stenosarchaea group</taxon>
        <taxon>Halobacteria</taxon>
        <taxon>Halobacteriales</taxon>
        <taxon>Haloferacaceae</taxon>
        <taxon>Haloplanus</taxon>
    </lineage>
</organism>
<dbReference type="PANTHER" id="PTHR43777">
    <property type="entry name" value="MOLYBDENUM COFACTOR CYTIDYLYLTRANSFERASE"/>
    <property type="match status" value="1"/>
</dbReference>
<evidence type="ECO:0000313" key="2">
    <source>
        <dbReference type="EMBL" id="QGX94313.1"/>
    </source>
</evidence>
<dbReference type="GeneID" id="43369002"/>
<dbReference type="Pfam" id="PF12804">
    <property type="entry name" value="NTP_transf_3"/>
    <property type="match status" value="1"/>
</dbReference>
<dbReference type="RefSeq" id="WP_157688549.1">
    <property type="nucleotide sequence ID" value="NZ_CP034345.1"/>
</dbReference>
<dbReference type="InterPro" id="IPR025877">
    <property type="entry name" value="MobA-like_NTP_Trfase"/>
</dbReference>
<sequence>MTGSLPVRSPPFRPTRTASVAGVVLAAGTSSRYGTANKLLARIDGDPVVARALRPYLDAGLDPVVVVVGYDHERVRDALPGGVTVVHNPEYADGQASSVRTGIDAVTGTADAAVVGLGDMPFLRTETVRLLGRAFRAGAGDPLAAAVDGERGNPVCFGERWFADLRAVDGDVGGRDLLLSAPDAALVETGDPGVRRDVDRPEDLRSP</sequence>
<dbReference type="KEGG" id="hra:EI982_05685"/>
<evidence type="ECO:0000259" key="1">
    <source>
        <dbReference type="Pfam" id="PF12804"/>
    </source>
</evidence>
<dbReference type="GO" id="GO:0016779">
    <property type="term" value="F:nucleotidyltransferase activity"/>
    <property type="evidence" value="ECO:0007669"/>
    <property type="project" value="UniProtKB-ARBA"/>
</dbReference>
<dbReference type="Proteomes" id="UP000428325">
    <property type="component" value="Chromosome"/>
</dbReference>